<evidence type="ECO:0000259" key="10">
    <source>
        <dbReference type="Pfam" id="PF04083"/>
    </source>
</evidence>
<organism evidence="11 12">
    <name type="scientific">Chrysodeixis includens</name>
    <name type="common">Soybean looper</name>
    <name type="synonym">Pseudoplusia includens</name>
    <dbReference type="NCBI Taxonomy" id="689277"/>
    <lineage>
        <taxon>Eukaryota</taxon>
        <taxon>Metazoa</taxon>
        <taxon>Ecdysozoa</taxon>
        <taxon>Arthropoda</taxon>
        <taxon>Hexapoda</taxon>
        <taxon>Insecta</taxon>
        <taxon>Pterygota</taxon>
        <taxon>Neoptera</taxon>
        <taxon>Endopterygota</taxon>
        <taxon>Lepidoptera</taxon>
        <taxon>Glossata</taxon>
        <taxon>Ditrysia</taxon>
        <taxon>Noctuoidea</taxon>
        <taxon>Noctuidae</taxon>
        <taxon>Plusiinae</taxon>
        <taxon>Chrysodeixis</taxon>
    </lineage>
</organism>
<comment type="similarity">
    <text evidence="1 7">Belongs to the AB hydrolase superfamily. Lipase family.</text>
</comment>
<dbReference type="EMBL" id="LR824016">
    <property type="protein sequence ID" value="CAH0584278.1"/>
    <property type="molecule type" value="Genomic_DNA"/>
</dbReference>
<dbReference type="GO" id="GO:0016788">
    <property type="term" value="F:hydrolase activity, acting on ester bonds"/>
    <property type="evidence" value="ECO:0007669"/>
    <property type="project" value="InterPro"/>
</dbReference>
<evidence type="ECO:0000256" key="5">
    <source>
        <dbReference type="ARBA" id="ARBA00023098"/>
    </source>
</evidence>
<keyword evidence="6" id="KW-0325">Glycoprotein</keyword>
<dbReference type="SUPFAM" id="SSF53474">
    <property type="entry name" value="alpha/beta-Hydrolases"/>
    <property type="match status" value="1"/>
</dbReference>
<evidence type="ECO:0000256" key="9">
    <source>
        <dbReference type="SAM" id="SignalP"/>
    </source>
</evidence>
<feature type="active site" description="Charge relay system" evidence="8">
    <location>
        <position position="398"/>
    </location>
</feature>
<protein>
    <recommendedName>
        <fullName evidence="7">Lipase</fullName>
    </recommendedName>
</protein>
<dbReference type="AlphaFoldDB" id="A0A9P0BID8"/>
<feature type="signal peptide" evidence="9">
    <location>
        <begin position="1"/>
        <end position="19"/>
    </location>
</feature>
<dbReference type="InterPro" id="IPR025483">
    <property type="entry name" value="Lipase_euk"/>
</dbReference>
<dbReference type="OrthoDB" id="9974421at2759"/>
<dbReference type="InterPro" id="IPR006693">
    <property type="entry name" value="AB_hydrolase_lipase"/>
</dbReference>
<gene>
    <name evidence="11" type="ORF">CINC_LOCUS2489</name>
</gene>
<sequence>MIRTRLLVLVATYVALAAAVDFAQEEKIRNLIENVDTRYSDNVFEDANLNAPELIAKYRYPIEVHTVTTDDGYILEMHRIPYGRDANNVPNEKKTVVFLMHGLLSSSADFIIMGPGSALGYLLAEEGYDVWMGNARGNTYSRKHVTLNPDALLNTDFWKFSWDEIGNIDLPTMIDYALGVSGQERLHYVGHSQGTTSFFVMTSLRPEYNDKIVSMHALAPVAYMAHNTSPLLNFLAPQANSIEGISAILGIGEFLPSSEILTIAGEALCNDEVAFQPICSNILFLIGGWNEAEHNATMMPALFGHTPAGSSVRQLAHYGQSIAGKEFRRYDQGSLLSNLAVYGSFKPPSYDLSKITTPVFLHYSDSDPLAHVEDVDRLFSELGRPIGKFRVPMASFSHLDYMYGINAKELLFDRVINLIRAMDANTFNEIDNN</sequence>
<evidence type="ECO:0000256" key="4">
    <source>
        <dbReference type="ARBA" id="ARBA00022963"/>
    </source>
</evidence>
<dbReference type="GO" id="GO:0016042">
    <property type="term" value="P:lipid catabolic process"/>
    <property type="evidence" value="ECO:0007669"/>
    <property type="project" value="UniProtKB-KW"/>
</dbReference>
<accession>A0A9P0BID8</accession>
<evidence type="ECO:0000313" key="12">
    <source>
        <dbReference type="Proteomes" id="UP001154114"/>
    </source>
</evidence>
<keyword evidence="2 9" id="KW-0732">Signal</keyword>
<dbReference type="InterPro" id="IPR029058">
    <property type="entry name" value="AB_hydrolase_fold"/>
</dbReference>
<dbReference type="PANTHER" id="PTHR11005">
    <property type="entry name" value="LYSOSOMAL ACID LIPASE-RELATED"/>
    <property type="match status" value="1"/>
</dbReference>
<feature type="chain" id="PRO_5040315251" description="Lipase" evidence="9">
    <location>
        <begin position="20"/>
        <end position="433"/>
    </location>
</feature>
<keyword evidence="4 7" id="KW-0442">Lipid degradation</keyword>
<dbReference type="FunFam" id="3.40.50.1820:FF:000021">
    <property type="entry name" value="Lipase"/>
    <property type="match status" value="1"/>
</dbReference>
<keyword evidence="3 7" id="KW-0378">Hydrolase</keyword>
<name>A0A9P0BID8_CHRIL</name>
<keyword evidence="5" id="KW-0443">Lipid metabolism</keyword>
<evidence type="ECO:0000313" key="11">
    <source>
        <dbReference type="EMBL" id="CAH0584278.1"/>
    </source>
</evidence>
<keyword evidence="12" id="KW-1185">Reference proteome</keyword>
<evidence type="ECO:0000256" key="3">
    <source>
        <dbReference type="ARBA" id="ARBA00022801"/>
    </source>
</evidence>
<proteinExistence type="inferred from homology"/>
<dbReference type="PIRSF" id="PIRSF000862">
    <property type="entry name" value="Steryl_ester_lip"/>
    <property type="match status" value="1"/>
</dbReference>
<evidence type="ECO:0000256" key="8">
    <source>
        <dbReference type="PIRSR" id="PIRSR000862-1"/>
    </source>
</evidence>
<evidence type="ECO:0000256" key="1">
    <source>
        <dbReference type="ARBA" id="ARBA00010701"/>
    </source>
</evidence>
<reference evidence="11" key="1">
    <citation type="submission" date="2021-12" db="EMBL/GenBank/DDBJ databases">
        <authorList>
            <person name="King R."/>
        </authorList>
    </citation>
    <scope>NUCLEOTIDE SEQUENCE</scope>
</reference>
<feature type="active site" description="Nucleophile" evidence="8">
    <location>
        <position position="192"/>
    </location>
</feature>
<evidence type="ECO:0000256" key="6">
    <source>
        <dbReference type="ARBA" id="ARBA00023180"/>
    </source>
</evidence>
<feature type="domain" description="Partial AB-hydrolase lipase" evidence="10">
    <location>
        <begin position="52"/>
        <end position="113"/>
    </location>
</feature>
<dbReference type="Gene3D" id="3.40.50.1820">
    <property type="entry name" value="alpha/beta hydrolase"/>
    <property type="match status" value="1"/>
</dbReference>
<feature type="active site" description="Charge relay system" evidence="8">
    <location>
        <position position="367"/>
    </location>
</feature>
<dbReference type="Proteomes" id="UP001154114">
    <property type="component" value="Chromosome 13"/>
</dbReference>
<evidence type="ECO:0000256" key="7">
    <source>
        <dbReference type="PIRNR" id="PIRNR000862"/>
    </source>
</evidence>
<dbReference type="Pfam" id="PF04083">
    <property type="entry name" value="Abhydro_lipase"/>
    <property type="match status" value="1"/>
</dbReference>
<evidence type="ECO:0000256" key="2">
    <source>
        <dbReference type="ARBA" id="ARBA00022729"/>
    </source>
</evidence>